<feature type="domain" description="RNase H type-1" evidence="1">
    <location>
        <begin position="56"/>
        <end position="118"/>
    </location>
</feature>
<dbReference type="InterPro" id="IPR002156">
    <property type="entry name" value="RNaseH_domain"/>
</dbReference>
<sequence>MKSVFRPFTTPACIYGVNVALAGNAELLSEPCLKGGLEHFRVPINILDEDQKLAIASGCGIVLLRSNGDFAAAKCWTTSVDSVIEAEAKALLAAIEWASQLQLENLLFIADYLSLVQADHLETVHISLDKLSQQGSVNSI</sequence>
<reference evidence="2 3" key="1">
    <citation type="journal article" date="2018" name="Science">
        <title>The opium poppy genome and morphinan production.</title>
        <authorList>
            <person name="Guo L."/>
            <person name="Winzer T."/>
            <person name="Yang X."/>
            <person name="Li Y."/>
            <person name="Ning Z."/>
            <person name="He Z."/>
            <person name="Teodor R."/>
            <person name="Lu Y."/>
            <person name="Bowser T.A."/>
            <person name="Graham I.A."/>
            <person name="Ye K."/>
        </authorList>
    </citation>
    <scope>NUCLEOTIDE SEQUENCE [LARGE SCALE GENOMIC DNA]</scope>
    <source>
        <strain evidence="3">cv. HN1</strain>
        <tissue evidence="2">Leaves</tissue>
    </source>
</reference>
<dbReference type="Gene3D" id="3.30.420.10">
    <property type="entry name" value="Ribonuclease H-like superfamily/Ribonuclease H"/>
    <property type="match status" value="1"/>
</dbReference>
<gene>
    <name evidence="2" type="ORF">C5167_021351</name>
</gene>
<organism evidence="2 3">
    <name type="scientific">Papaver somniferum</name>
    <name type="common">Opium poppy</name>
    <dbReference type="NCBI Taxonomy" id="3469"/>
    <lineage>
        <taxon>Eukaryota</taxon>
        <taxon>Viridiplantae</taxon>
        <taxon>Streptophyta</taxon>
        <taxon>Embryophyta</taxon>
        <taxon>Tracheophyta</taxon>
        <taxon>Spermatophyta</taxon>
        <taxon>Magnoliopsida</taxon>
        <taxon>Ranunculales</taxon>
        <taxon>Papaveraceae</taxon>
        <taxon>Papaveroideae</taxon>
        <taxon>Papaver</taxon>
    </lineage>
</organism>
<accession>A0A4Y7IWB2</accession>
<dbReference type="Gramene" id="RZC52927">
    <property type="protein sequence ID" value="RZC52927"/>
    <property type="gene ID" value="C5167_021351"/>
</dbReference>
<dbReference type="EMBL" id="CM010716">
    <property type="protein sequence ID" value="RZC52927.1"/>
    <property type="molecule type" value="Genomic_DNA"/>
</dbReference>
<keyword evidence="3" id="KW-1185">Reference proteome</keyword>
<dbReference type="InterPro" id="IPR036397">
    <property type="entry name" value="RNaseH_sf"/>
</dbReference>
<protein>
    <recommendedName>
        <fullName evidence="1">RNase H type-1 domain-containing protein</fullName>
    </recommendedName>
</protein>
<dbReference type="Pfam" id="PF13456">
    <property type="entry name" value="RVT_3"/>
    <property type="match status" value="1"/>
</dbReference>
<evidence type="ECO:0000259" key="1">
    <source>
        <dbReference type="Pfam" id="PF13456"/>
    </source>
</evidence>
<dbReference type="Proteomes" id="UP000316621">
    <property type="component" value="Chromosome 2"/>
</dbReference>
<evidence type="ECO:0000313" key="2">
    <source>
        <dbReference type="EMBL" id="RZC52927.1"/>
    </source>
</evidence>
<evidence type="ECO:0000313" key="3">
    <source>
        <dbReference type="Proteomes" id="UP000316621"/>
    </source>
</evidence>
<dbReference type="AlphaFoldDB" id="A0A4Y7IWB2"/>
<name>A0A4Y7IWB2_PAPSO</name>
<proteinExistence type="predicted"/>
<dbReference type="GO" id="GO:0003676">
    <property type="term" value="F:nucleic acid binding"/>
    <property type="evidence" value="ECO:0007669"/>
    <property type="project" value="InterPro"/>
</dbReference>
<dbReference type="GO" id="GO:0004523">
    <property type="term" value="F:RNA-DNA hybrid ribonuclease activity"/>
    <property type="evidence" value="ECO:0007669"/>
    <property type="project" value="InterPro"/>
</dbReference>